<accession>A0A3R8LU71</accession>
<evidence type="ECO:0000313" key="2">
    <source>
        <dbReference type="Proteomes" id="UP000278566"/>
    </source>
</evidence>
<organism evidence="1 2">
    <name type="scientific">Streptococcus suis</name>
    <dbReference type="NCBI Taxonomy" id="1307"/>
    <lineage>
        <taxon>Bacteria</taxon>
        <taxon>Bacillati</taxon>
        <taxon>Bacillota</taxon>
        <taxon>Bacilli</taxon>
        <taxon>Lactobacillales</taxon>
        <taxon>Streptococcaceae</taxon>
        <taxon>Streptococcus</taxon>
    </lineage>
</organism>
<proteinExistence type="predicted"/>
<dbReference type="EMBL" id="RRZO01000099">
    <property type="protein sequence ID" value="RRN48206.1"/>
    <property type="molecule type" value="Genomic_DNA"/>
</dbReference>
<gene>
    <name evidence="1" type="ORF">EI220_11855</name>
</gene>
<evidence type="ECO:0008006" key="3">
    <source>
        <dbReference type="Google" id="ProtNLM"/>
    </source>
</evidence>
<comment type="caution">
    <text evidence="1">The sequence shown here is derived from an EMBL/GenBank/DDBJ whole genome shotgun (WGS) entry which is preliminary data.</text>
</comment>
<reference evidence="1 2" key="1">
    <citation type="submission" date="2018-11" db="EMBL/GenBank/DDBJ databases">
        <title>Changes in penicillin susceptibility of Streptococcus suis isolates by amino acid alterations in the penicillin-binding protein.</title>
        <authorList>
            <person name="Niemann L."/>
            <person name="Eichhorn I."/>
        </authorList>
    </citation>
    <scope>NUCLEOTIDE SEQUENCE [LARGE SCALE GENOMIC DNA]</scope>
    <source>
        <strain evidence="1 2">IMT40738</strain>
    </source>
</reference>
<dbReference type="AlphaFoldDB" id="A0A3R8LU71"/>
<sequence length="394" mass="46098">MSKEKSFLGEFTFANEPVSAENESLVDEFTGSKYNRLVVKSNSSHHIKMGYSPGEGLKIINLNRRKNNPLGEFLSLELENFIEIKAFIEKYGFIYPISNEKYCPVNLDELFFIQERLKAFIHLINSQNKSHLKLNELLDSTLYLLLKDYSVIPSTQSEYLPSKSVLQELLNSPNTELTKDHQCATSVTIEGQTQIIFSRFSQSLNENIETDMELVQQILQDENTPHWCKRIFNLFYSLDFLDLPDEIHKKIDFLFGCVYLLNPFRAELVGIKNSFTHDSYEAIKSNEYFSEYLLEISKMLISEEFERALDKVRFTYNTKTMAPDWKVPSLLSALYFSIYYKNSKNIIYRTCVNNHCRQYFEVSSTNSTKRHCSDNCRDSKNARIMRQRKKQENN</sequence>
<protein>
    <recommendedName>
        <fullName evidence="3">CGNR zinc finger domain-containing protein</fullName>
    </recommendedName>
</protein>
<dbReference type="Proteomes" id="UP000278566">
    <property type="component" value="Unassembled WGS sequence"/>
</dbReference>
<evidence type="ECO:0000313" key="1">
    <source>
        <dbReference type="EMBL" id="RRN48206.1"/>
    </source>
</evidence>
<name>A0A3R8LU71_STRSU</name>